<organism evidence="1">
    <name type="scientific">Alexandrium monilatum</name>
    <dbReference type="NCBI Taxonomy" id="311494"/>
    <lineage>
        <taxon>Eukaryota</taxon>
        <taxon>Sar</taxon>
        <taxon>Alveolata</taxon>
        <taxon>Dinophyceae</taxon>
        <taxon>Gonyaulacales</taxon>
        <taxon>Pyrocystaceae</taxon>
        <taxon>Alexandrium</taxon>
    </lineage>
</organism>
<dbReference type="AlphaFoldDB" id="A0A7S4QL36"/>
<dbReference type="EMBL" id="HBNR01031426">
    <property type="protein sequence ID" value="CAE4585632.1"/>
    <property type="molecule type" value="Transcribed_RNA"/>
</dbReference>
<gene>
    <name evidence="1" type="ORF">AMON00008_LOCUS21478</name>
</gene>
<reference evidence="1" key="1">
    <citation type="submission" date="2021-01" db="EMBL/GenBank/DDBJ databases">
        <authorList>
            <person name="Corre E."/>
            <person name="Pelletier E."/>
            <person name="Niang G."/>
            <person name="Scheremetjew M."/>
            <person name="Finn R."/>
            <person name="Kale V."/>
            <person name="Holt S."/>
            <person name="Cochrane G."/>
            <person name="Meng A."/>
            <person name="Brown T."/>
            <person name="Cohen L."/>
        </authorList>
    </citation>
    <scope>NUCLEOTIDE SEQUENCE</scope>
    <source>
        <strain evidence="1">CCMP3105</strain>
    </source>
</reference>
<sequence length="151" mass="16566">MLKAADSATSTCEFGPEQAAEFCKVVVSLNPHAQQAWAAVFDPAEVAPILEDFFLSPFQKTLGPHIAAAGEVRRGMALFGHFLNHTGRGALRNTLHFSGTLPLLVTLARSMYFDRYLPEEFWPLVERGAQGALAAAFGQLKLHYERGLRPP</sequence>
<name>A0A7S4QL36_9DINO</name>
<protein>
    <submittedName>
        <fullName evidence="1">Uncharacterized protein</fullName>
    </submittedName>
</protein>
<proteinExistence type="predicted"/>
<accession>A0A7S4QL36</accession>
<evidence type="ECO:0000313" key="1">
    <source>
        <dbReference type="EMBL" id="CAE4585632.1"/>
    </source>
</evidence>